<evidence type="ECO:0000256" key="6">
    <source>
        <dbReference type="ARBA" id="ARBA00022824"/>
    </source>
</evidence>
<evidence type="ECO:0000256" key="12">
    <source>
        <dbReference type="SAM" id="Phobius"/>
    </source>
</evidence>
<comment type="subcellular location">
    <subcellularLocation>
        <location evidence="1">Endoplasmic reticulum membrane</location>
        <topology evidence="1">Multi-pass membrane protein</topology>
    </subcellularLocation>
</comment>
<evidence type="ECO:0000313" key="14">
    <source>
        <dbReference type="Proteomes" id="UP001552299"/>
    </source>
</evidence>
<organism evidence="13 14">
    <name type="scientific">Dendrobium thyrsiflorum</name>
    <name type="common">Pinecone-like raceme dendrobium</name>
    <name type="synonym">Orchid</name>
    <dbReference type="NCBI Taxonomy" id="117978"/>
    <lineage>
        <taxon>Eukaryota</taxon>
        <taxon>Viridiplantae</taxon>
        <taxon>Streptophyta</taxon>
        <taxon>Embryophyta</taxon>
        <taxon>Tracheophyta</taxon>
        <taxon>Spermatophyta</taxon>
        <taxon>Magnoliopsida</taxon>
        <taxon>Liliopsida</taxon>
        <taxon>Asparagales</taxon>
        <taxon>Orchidaceae</taxon>
        <taxon>Epidendroideae</taxon>
        <taxon>Malaxideae</taxon>
        <taxon>Dendrobiinae</taxon>
        <taxon>Dendrobium</taxon>
    </lineage>
</organism>
<feature type="region of interest" description="Disordered" evidence="11">
    <location>
        <begin position="34"/>
        <end position="97"/>
    </location>
</feature>
<evidence type="ECO:0000256" key="5">
    <source>
        <dbReference type="ARBA" id="ARBA00022703"/>
    </source>
</evidence>
<comment type="caution">
    <text evidence="13">The sequence shown here is derived from an EMBL/GenBank/DDBJ whole genome shotgun (WGS) entry which is preliminary data.</text>
</comment>
<evidence type="ECO:0000256" key="3">
    <source>
        <dbReference type="ARBA" id="ARBA00011720"/>
    </source>
</evidence>
<feature type="transmembrane region" description="Helical" evidence="12">
    <location>
        <begin position="590"/>
        <end position="609"/>
    </location>
</feature>
<comment type="similarity">
    <text evidence="2">Belongs to the TMEM214 family.</text>
</comment>
<proteinExistence type="inferred from homology"/>
<feature type="compositionally biased region" description="Basic and acidic residues" evidence="11">
    <location>
        <begin position="153"/>
        <end position="162"/>
    </location>
</feature>
<reference evidence="13 14" key="1">
    <citation type="journal article" date="2024" name="Plant Biotechnol. J.">
        <title>Dendrobium thyrsiflorum genome and its molecular insights into genes involved in important horticultural traits.</title>
        <authorList>
            <person name="Chen B."/>
            <person name="Wang J.Y."/>
            <person name="Zheng P.J."/>
            <person name="Li K.L."/>
            <person name="Liang Y.M."/>
            <person name="Chen X.F."/>
            <person name="Zhang C."/>
            <person name="Zhao X."/>
            <person name="He X."/>
            <person name="Zhang G.Q."/>
            <person name="Liu Z.J."/>
            <person name="Xu Q."/>
        </authorList>
    </citation>
    <scope>NUCLEOTIDE SEQUENCE [LARGE SCALE GENOMIC DNA]</scope>
    <source>
        <strain evidence="13">GZMU011</strain>
    </source>
</reference>
<keyword evidence="5" id="KW-0053">Apoptosis</keyword>
<feature type="compositionally biased region" description="Low complexity" evidence="11">
    <location>
        <begin position="122"/>
        <end position="136"/>
    </location>
</feature>
<feature type="region of interest" description="Disordered" evidence="11">
    <location>
        <begin position="122"/>
        <end position="175"/>
    </location>
</feature>
<sequence>MINARPVIRTSCQIRSLVSFLCPPKFLVSSASASNPAGMDAPTGSHPAADALEDHSGGSSAVASNHGWQKVTYGKRRRQNQPAIPATGDQLSNGISPIERPNVFASVEQKAQERRRAIESAAVAASELRPPAAAAASDEDDDDSGSEGAGEAGQEKGEEVVKKVKQKKPKKPKVTVHEAASKIDASDLAAHLAEVSVSYESQYDIQLMRFADYFGRAFSGVSASQFPWTKIFKESPVVKIIEIPICHISEPVYKTSVDWIAAKSPEALADFVLWCLDCILADLAIQQAIAKGSRKVTQKPPSKSQVAIFVVLAMTLRRKPEVLSNLLPKLRDNPQYQGQEKVPVIVWTIAQASQGDLVVGMHAWAHCLLPLISGKSGNPQTRGLALQLIESILARPKARPILINGAVRKGERIVPPFALDLLMRATFPVPAARVKATERLEALYPTLKELALAGTPGSKASKQASQQIFPYAANALQEDNPSLTSEAANIFIWCLAQNSDCYKQWEKLHLENVEASISVLQKLSDEWKEHSTKLSPFGPLQETLQRLRDLNEEALSVADAGGNEASVKEADKYCKALLGRVTRRSTCMKSAVFVTVLAVVIGFIVSFNLESLDRKKLHELFSSFQSL</sequence>
<evidence type="ECO:0000256" key="9">
    <source>
        <dbReference type="ARBA" id="ARBA00023180"/>
    </source>
</evidence>
<dbReference type="PANTHER" id="PTHR13448">
    <property type="entry name" value="TRANSMEMBRANE PROTEIN 214"/>
    <property type="match status" value="1"/>
</dbReference>
<keyword evidence="7 12" id="KW-1133">Transmembrane helix</keyword>
<keyword evidence="9" id="KW-0325">Glycoprotein</keyword>
<keyword evidence="14" id="KW-1185">Reference proteome</keyword>
<evidence type="ECO:0000256" key="1">
    <source>
        <dbReference type="ARBA" id="ARBA00004477"/>
    </source>
</evidence>
<feature type="compositionally biased region" description="Basic residues" evidence="11">
    <location>
        <begin position="163"/>
        <end position="174"/>
    </location>
</feature>
<keyword evidence="6" id="KW-0256">Endoplasmic reticulum</keyword>
<name>A0ABD0UZ34_DENTH</name>
<evidence type="ECO:0008006" key="15">
    <source>
        <dbReference type="Google" id="ProtNLM"/>
    </source>
</evidence>
<keyword evidence="4 12" id="KW-0812">Transmembrane</keyword>
<gene>
    <name evidence="13" type="ORF">M5K25_015962</name>
</gene>
<evidence type="ECO:0000256" key="4">
    <source>
        <dbReference type="ARBA" id="ARBA00022692"/>
    </source>
</evidence>
<protein>
    <recommendedName>
        <fullName evidence="15">Transmembrane protein</fullName>
    </recommendedName>
</protein>
<evidence type="ECO:0000256" key="8">
    <source>
        <dbReference type="ARBA" id="ARBA00023136"/>
    </source>
</evidence>
<comment type="function">
    <text evidence="10">Critical mediator, in cooperation with CASP4, of endoplasmic reticulum-stress induced apoptosis. Required or the activation of CASP4 following endoplasmic reticulum stress.</text>
</comment>
<dbReference type="Pfam" id="PF10151">
    <property type="entry name" value="TMEM214"/>
    <property type="match status" value="1"/>
</dbReference>
<dbReference type="GO" id="GO:0005789">
    <property type="term" value="C:endoplasmic reticulum membrane"/>
    <property type="evidence" value="ECO:0007669"/>
    <property type="project" value="UniProtKB-SubCell"/>
</dbReference>
<feature type="compositionally biased region" description="Polar residues" evidence="11">
    <location>
        <begin position="57"/>
        <end position="67"/>
    </location>
</feature>
<dbReference type="Proteomes" id="UP001552299">
    <property type="component" value="Unassembled WGS sequence"/>
</dbReference>
<dbReference type="EMBL" id="JANQDX010000012">
    <property type="protein sequence ID" value="KAL0915536.1"/>
    <property type="molecule type" value="Genomic_DNA"/>
</dbReference>
<evidence type="ECO:0000256" key="2">
    <source>
        <dbReference type="ARBA" id="ARBA00007984"/>
    </source>
</evidence>
<keyword evidence="8 12" id="KW-0472">Membrane</keyword>
<evidence type="ECO:0000313" key="13">
    <source>
        <dbReference type="EMBL" id="KAL0915536.1"/>
    </source>
</evidence>
<evidence type="ECO:0000256" key="10">
    <source>
        <dbReference type="ARBA" id="ARBA00024938"/>
    </source>
</evidence>
<accession>A0ABD0UZ34</accession>
<evidence type="ECO:0000256" key="7">
    <source>
        <dbReference type="ARBA" id="ARBA00022989"/>
    </source>
</evidence>
<dbReference type="AlphaFoldDB" id="A0ABD0UZ34"/>
<evidence type="ECO:0000256" key="11">
    <source>
        <dbReference type="SAM" id="MobiDB-lite"/>
    </source>
</evidence>
<dbReference type="InterPro" id="IPR019308">
    <property type="entry name" value="TMEM214"/>
</dbReference>
<comment type="subunit">
    <text evidence="3">Constitutively interacts with CASP4; required for the localization of procaspase 4 to the ER.</text>
</comment>
<dbReference type="PANTHER" id="PTHR13448:SF0">
    <property type="entry name" value="TRANSMEMBRANE PROTEIN 214"/>
    <property type="match status" value="1"/>
</dbReference>